<evidence type="ECO:0000313" key="3">
    <source>
        <dbReference type="Proteomes" id="UP000050794"/>
    </source>
</evidence>
<evidence type="ECO:0000313" key="4">
    <source>
        <dbReference type="WBParaSite" id="TCNE_0000496401-mRNA-1"/>
    </source>
</evidence>
<dbReference type="SUPFAM" id="SSF53098">
    <property type="entry name" value="Ribonuclease H-like"/>
    <property type="match status" value="1"/>
</dbReference>
<dbReference type="Gene3D" id="3.30.420.10">
    <property type="entry name" value="Ribonuclease H-like superfamily/Ribonuclease H"/>
    <property type="match status" value="1"/>
</dbReference>
<dbReference type="PROSITE" id="PS50994">
    <property type="entry name" value="INTEGRASE"/>
    <property type="match status" value="1"/>
</dbReference>
<gene>
    <name evidence="2" type="ORF">TCNE_LOCUS4963</name>
</gene>
<dbReference type="PANTHER" id="PTHR47331">
    <property type="entry name" value="PHD-TYPE DOMAIN-CONTAINING PROTEIN"/>
    <property type="match status" value="1"/>
</dbReference>
<proteinExistence type="predicted"/>
<reference evidence="2 3" key="2">
    <citation type="submission" date="2018-11" db="EMBL/GenBank/DDBJ databases">
        <authorList>
            <consortium name="Pathogen Informatics"/>
        </authorList>
    </citation>
    <scope>NUCLEOTIDE SEQUENCE [LARGE SCALE GENOMIC DNA]</scope>
</reference>
<dbReference type="InterPro" id="IPR012337">
    <property type="entry name" value="RNaseH-like_sf"/>
</dbReference>
<accession>A0A183U8Z4</accession>
<feature type="domain" description="Integrase catalytic" evidence="1">
    <location>
        <begin position="122"/>
        <end position="308"/>
    </location>
</feature>
<dbReference type="AlphaFoldDB" id="A0A183U8Z4"/>
<sequence>MQEAIRDGRKHCLKEQLGIRIIDGILRCVGRYEAMDLSEDTRAPILLPTKDKVVEVIVEEAHRRSLPGGTQMTLCTVRNRYWILEGRMAVKRVTNGCRICKRYEGSPYALPPMPPLPEIRMRRTYPFQHTEVDYFRPIEVRDAGVVRKICGCLWTYLTTRAVHIDTVSDLTAESFLNMFRRFVARRATPKIIFSDNATTFSAADKVLAQTWENDNLEQESVRYGIERGITWQYTTSHSPWKEGAYDRLVGMVKKTIRKALGRKILKTEEMTTFLSEMEVILNSRPLTFLYEEQDAKTIRPIDFICPYADIQLPIRSETDDPYDEDYRPPEERNAFLEQFLKTIRTLDRFWPIWQSEYLLSLRETQKMIHSASRLSEQRSPKLGEIVIIQEDDVPRGL</sequence>
<dbReference type="EMBL" id="UYWY01010069">
    <property type="protein sequence ID" value="VDM33357.1"/>
    <property type="molecule type" value="Genomic_DNA"/>
</dbReference>
<protein>
    <submittedName>
        <fullName evidence="4">Integrase catalytic domain-containing protein</fullName>
    </submittedName>
</protein>
<dbReference type="GO" id="GO:0015074">
    <property type="term" value="P:DNA integration"/>
    <property type="evidence" value="ECO:0007669"/>
    <property type="project" value="InterPro"/>
</dbReference>
<dbReference type="GO" id="GO:0003676">
    <property type="term" value="F:nucleic acid binding"/>
    <property type="evidence" value="ECO:0007669"/>
    <property type="project" value="InterPro"/>
</dbReference>
<organism evidence="3 4">
    <name type="scientific">Toxocara canis</name>
    <name type="common">Canine roundworm</name>
    <dbReference type="NCBI Taxonomy" id="6265"/>
    <lineage>
        <taxon>Eukaryota</taxon>
        <taxon>Metazoa</taxon>
        <taxon>Ecdysozoa</taxon>
        <taxon>Nematoda</taxon>
        <taxon>Chromadorea</taxon>
        <taxon>Rhabditida</taxon>
        <taxon>Spirurina</taxon>
        <taxon>Ascaridomorpha</taxon>
        <taxon>Ascaridoidea</taxon>
        <taxon>Toxocaridae</taxon>
        <taxon>Toxocara</taxon>
    </lineage>
</organism>
<dbReference type="WBParaSite" id="TCNE_0000496401-mRNA-1">
    <property type="protein sequence ID" value="TCNE_0000496401-mRNA-1"/>
    <property type="gene ID" value="TCNE_0000496401"/>
</dbReference>
<reference evidence="4" key="1">
    <citation type="submission" date="2016-06" db="UniProtKB">
        <authorList>
            <consortium name="WormBaseParasite"/>
        </authorList>
    </citation>
    <scope>IDENTIFICATION</scope>
</reference>
<dbReference type="InterPro" id="IPR001584">
    <property type="entry name" value="Integrase_cat-core"/>
</dbReference>
<dbReference type="InterPro" id="IPR036397">
    <property type="entry name" value="RNaseH_sf"/>
</dbReference>
<name>A0A183U8Z4_TOXCA</name>
<dbReference type="Proteomes" id="UP000050794">
    <property type="component" value="Unassembled WGS sequence"/>
</dbReference>
<evidence type="ECO:0000313" key="2">
    <source>
        <dbReference type="EMBL" id="VDM33357.1"/>
    </source>
</evidence>
<dbReference type="InterPro" id="IPR041588">
    <property type="entry name" value="Integrase_H2C2"/>
</dbReference>
<keyword evidence="3" id="KW-1185">Reference proteome</keyword>
<evidence type="ECO:0000259" key="1">
    <source>
        <dbReference type="PROSITE" id="PS50994"/>
    </source>
</evidence>
<dbReference type="Pfam" id="PF17921">
    <property type="entry name" value="Integrase_H2C2"/>
    <property type="match status" value="1"/>
</dbReference>